<reference evidence="2 3" key="1">
    <citation type="submission" date="2016-11" db="EMBL/GenBank/DDBJ databases">
        <authorList>
            <person name="Jaros S."/>
            <person name="Januszkiewicz K."/>
            <person name="Wedrychowicz H."/>
        </authorList>
    </citation>
    <scope>NUCLEOTIDE SEQUENCE [LARGE SCALE GENOMIC DNA]</scope>
    <source>
        <strain evidence="2">NVI 5450</strain>
    </source>
</reference>
<evidence type="ECO:0000259" key="1">
    <source>
        <dbReference type="Pfam" id="PF12975"/>
    </source>
</evidence>
<dbReference type="EMBL" id="FPLD01000122">
    <property type="protein sequence ID" value="SGZ16055.1"/>
    <property type="molecule type" value="Genomic_DNA"/>
</dbReference>
<proteinExistence type="predicted"/>
<sequence length="278" mass="30684">MVKNNSVLKIASSLVLLLSLAACSNSKITETESKMSLTAELITAEITQSGLAQPIINGGQAVGYKYKRTLAVPAQKGHYFGFEYSVKPIDEVAGKQQRHLPVTIQVTHPEMLVNGKKTTVTSWQDMMYFGRSNYTMWQFESDAELLNGQWNISVLLQNEVVVEKSFFVMVPPPRPAKVTEVCVAEVDKFPKPLQDAHTACCSNNDSDACYTFAWRGLEPLRDKSGALLYFAKSCEMGNISGCSTAAKITTSENQKTVYLNKACDLKDIMSCIDVGRMP</sequence>
<dbReference type="HOGENOM" id="CLU_1000461_0_0_6"/>
<dbReference type="OrthoDB" id="6306965at2"/>
<dbReference type="PROSITE" id="PS51257">
    <property type="entry name" value="PROKAR_LIPOPROTEIN"/>
    <property type="match status" value="1"/>
</dbReference>
<accession>A0A090IAV0</accession>
<organism evidence="2 3">
    <name type="scientific">Moritella viscosa</name>
    <dbReference type="NCBI Taxonomy" id="80854"/>
    <lineage>
        <taxon>Bacteria</taxon>
        <taxon>Pseudomonadati</taxon>
        <taxon>Pseudomonadota</taxon>
        <taxon>Gammaproteobacteria</taxon>
        <taxon>Alteromonadales</taxon>
        <taxon>Moritellaceae</taxon>
        <taxon>Moritella</taxon>
    </lineage>
</organism>
<dbReference type="Pfam" id="PF12975">
    <property type="entry name" value="DUF3859"/>
    <property type="match status" value="1"/>
</dbReference>
<dbReference type="Proteomes" id="UP000183794">
    <property type="component" value="Unassembled WGS sequence"/>
</dbReference>
<name>A0A090IAV0_9GAMM</name>
<dbReference type="PATRIC" id="fig|80854.5.peg.939"/>
<evidence type="ECO:0000313" key="2">
    <source>
        <dbReference type="EMBL" id="SGZ16055.1"/>
    </source>
</evidence>
<dbReference type="AlphaFoldDB" id="A0A090IAV0"/>
<dbReference type="KEGG" id="mvs:MVIS_0889"/>
<dbReference type="Gene3D" id="2.60.40.2390">
    <property type="match status" value="1"/>
</dbReference>
<evidence type="ECO:0000313" key="3">
    <source>
        <dbReference type="Proteomes" id="UP000183794"/>
    </source>
</evidence>
<protein>
    <recommendedName>
        <fullName evidence="1">DUF3859 domain-containing protein</fullName>
    </recommendedName>
</protein>
<dbReference type="InterPro" id="IPR024331">
    <property type="entry name" value="DUF3859"/>
</dbReference>
<dbReference type="RefSeq" id="WP_045109296.1">
    <property type="nucleotide sequence ID" value="NZ_CAWRBC010000056.1"/>
</dbReference>
<feature type="domain" description="DUF3859" evidence="1">
    <location>
        <begin position="67"/>
        <end position="168"/>
    </location>
</feature>
<gene>
    <name evidence="2" type="ORF">NVI5450_4257</name>
</gene>